<keyword evidence="2" id="KW-1185">Reference proteome</keyword>
<gene>
    <name evidence="1" type="ORF">ABB28_09370</name>
</gene>
<dbReference type="AlphaFoldDB" id="A0A0R0CVE0"/>
<dbReference type="PATRIC" id="fig|517011.3.peg.1542"/>
<dbReference type="RefSeq" id="WP_057508368.1">
    <property type="nucleotide sequence ID" value="NZ_DAMBRS010000006.1"/>
</dbReference>
<evidence type="ECO:0000313" key="1">
    <source>
        <dbReference type="EMBL" id="KRG73757.1"/>
    </source>
</evidence>
<dbReference type="EMBL" id="LDJK01000038">
    <property type="protein sequence ID" value="KRG73757.1"/>
    <property type="molecule type" value="Genomic_DNA"/>
</dbReference>
<evidence type="ECO:0000313" key="2">
    <source>
        <dbReference type="Proteomes" id="UP000051386"/>
    </source>
</evidence>
<proteinExistence type="predicted"/>
<comment type="caution">
    <text evidence="1">The sequence shown here is derived from an EMBL/GenBank/DDBJ whole genome shotgun (WGS) entry which is preliminary data.</text>
</comment>
<sequence length="132" mass="14742">MSYDMMVFDASVAPREATAFIAWYEKQTDWNEDHDHDDPKVAAPALQAWFAEIAEHFPPMNGPLSDDEDDRDEVTDYSIAAHVIYGSFADDVAERAHEMVQVLAFQHGLGFFDASSDEAAIVYPDGTVLVLE</sequence>
<organism evidence="1 2">
    <name type="scientific">Stenotrophomonas chelatiphaga</name>
    <dbReference type="NCBI Taxonomy" id="517011"/>
    <lineage>
        <taxon>Bacteria</taxon>
        <taxon>Pseudomonadati</taxon>
        <taxon>Pseudomonadota</taxon>
        <taxon>Gammaproteobacteria</taxon>
        <taxon>Lysobacterales</taxon>
        <taxon>Lysobacteraceae</taxon>
        <taxon>Stenotrophomonas</taxon>
    </lineage>
</organism>
<reference evidence="1 2" key="1">
    <citation type="submission" date="2015-05" db="EMBL/GenBank/DDBJ databases">
        <title>Genome sequencing and analysis of members of genus Stenotrophomonas.</title>
        <authorList>
            <person name="Patil P.P."/>
            <person name="Midha S."/>
            <person name="Patil P.B."/>
        </authorList>
    </citation>
    <scope>NUCLEOTIDE SEQUENCE [LARGE SCALE GENOMIC DNA]</scope>
    <source>
        <strain evidence="1 2">DSM 21508</strain>
    </source>
</reference>
<protein>
    <submittedName>
        <fullName evidence="1">Uncharacterized protein</fullName>
    </submittedName>
</protein>
<dbReference type="Proteomes" id="UP000051386">
    <property type="component" value="Unassembled WGS sequence"/>
</dbReference>
<accession>A0A0R0CVE0</accession>
<name>A0A0R0CVE0_9GAMM</name>